<accession>A0ABR3RUE8</accession>
<name>A0ABR3RUE8_9PLEO</name>
<dbReference type="CDD" id="cd04678">
    <property type="entry name" value="NUDIX_MTH2_Nudt15"/>
    <property type="match status" value="1"/>
</dbReference>
<protein>
    <recommendedName>
        <fullName evidence="1">Nudix hydrolase domain-containing protein</fullName>
    </recommendedName>
</protein>
<evidence type="ECO:0000313" key="2">
    <source>
        <dbReference type="EMBL" id="KAL1607873.1"/>
    </source>
</evidence>
<evidence type="ECO:0000259" key="1">
    <source>
        <dbReference type="PROSITE" id="PS51462"/>
    </source>
</evidence>
<dbReference type="InterPro" id="IPR000086">
    <property type="entry name" value="NUDIX_hydrolase_dom"/>
</dbReference>
<dbReference type="Proteomes" id="UP001521785">
    <property type="component" value="Unassembled WGS sequence"/>
</dbReference>
<sequence length="111" mass="11972">MSAPRVGVGVFVFKRNGTFILGKRKGSLGSGTFALPGGHLEFGESFAACAARELYEETAITVSESDLHYLTTVNTVFEKEGLHYVTVAVGCVIGDDVEPEVWFPRAKLDSD</sequence>
<proteinExistence type="predicted"/>
<keyword evidence="3" id="KW-1185">Reference proteome</keyword>
<comment type="caution">
    <text evidence="2">The sequence shown here is derived from an EMBL/GenBank/DDBJ whole genome shotgun (WGS) entry which is preliminary data.</text>
</comment>
<dbReference type="SUPFAM" id="SSF55811">
    <property type="entry name" value="Nudix"/>
    <property type="match status" value="1"/>
</dbReference>
<gene>
    <name evidence="2" type="ORF">SLS60_002811</name>
</gene>
<dbReference type="EMBL" id="JAKJXO020000003">
    <property type="protein sequence ID" value="KAL1607873.1"/>
    <property type="molecule type" value="Genomic_DNA"/>
</dbReference>
<dbReference type="Gene3D" id="3.90.79.10">
    <property type="entry name" value="Nucleoside Triphosphate Pyrophosphohydrolase"/>
    <property type="match status" value="1"/>
</dbReference>
<dbReference type="Pfam" id="PF00293">
    <property type="entry name" value="NUDIX"/>
    <property type="match status" value="1"/>
</dbReference>
<dbReference type="PROSITE" id="PS51462">
    <property type="entry name" value="NUDIX"/>
    <property type="match status" value="1"/>
</dbReference>
<evidence type="ECO:0000313" key="3">
    <source>
        <dbReference type="Proteomes" id="UP001521785"/>
    </source>
</evidence>
<dbReference type="PANTHER" id="PTHR16099:SF5">
    <property type="entry name" value="NUCLEOTIDE TRIPHOSPHATE DIPHOSPHATASE NUDT15"/>
    <property type="match status" value="1"/>
</dbReference>
<feature type="domain" description="Nudix hydrolase" evidence="1">
    <location>
        <begin position="3"/>
        <end position="111"/>
    </location>
</feature>
<organism evidence="2 3">
    <name type="scientific">Paraconiothyrium brasiliense</name>
    <dbReference type="NCBI Taxonomy" id="300254"/>
    <lineage>
        <taxon>Eukaryota</taxon>
        <taxon>Fungi</taxon>
        <taxon>Dikarya</taxon>
        <taxon>Ascomycota</taxon>
        <taxon>Pezizomycotina</taxon>
        <taxon>Dothideomycetes</taxon>
        <taxon>Pleosporomycetidae</taxon>
        <taxon>Pleosporales</taxon>
        <taxon>Massarineae</taxon>
        <taxon>Didymosphaeriaceae</taxon>
        <taxon>Paraconiothyrium</taxon>
    </lineage>
</organism>
<dbReference type="InterPro" id="IPR015797">
    <property type="entry name" value="NUDIX_hydrolase-like_dom_sf"/>
</dbReference>
<reference evidence="2 3" key="1">
    <citation type="submission" date="2024-02" db="EMBL/GenBank/DDBJ databases">
        <title>De novo assembly and annotation of 12 fungi associated with fruit tree decline syndrome in Ontario, Canada.</title>
        <authorList>
            <person name="Sulman M."/>
            <person name="Ellouze W."/>
            <person name="Ilyukhin E."/>
        </authorList>
    </citation>
    <scope>NUCLEOTIDE SEQUENCE [LARGE SCALE GENOMIC DNA]</scope>
    <source>
        <strain evidence="2 3">M42-189</strain>
    </source>
</reference>
<dbReference type="PANTHER" id="PTHR16099">
    <property type="entry name" value="8-OXO-DGTP DIPHOSPHATES NUDT15"/>
    <property type="match status" value="1"/>
</dbReference>